<dbReference type="InterPro" id="IPR016130">
    <property type="entry name" value="Tyr_Pase_AS"/>
</dbReference>
<dbReference type="InterPro" id="IPR000340">
    <property type="entry name" value="Dual-sp_phosphatase_cat-dom"/>
</dbReference>
<dbReference type="AlphaFoldDB" id="G3AMV2"/>
<dbReference type="InterPro" id="IPR029021">
    <property type="entry name" value="Prot-tyrosine_phosphatase-like"/>
</dbReference>
<dbReference type="SMART" id="SM00195">
    <property type="entry name" value="DSPc"/>
    <property type="match status" value="1"/>
</dbReference>
<dbReference type="KEGG" id="spaa:SPAPADRAFT_61447"/>
<evidence type="ECO:0000259" key="7">
    <source>
        <dbReference type="PROSITE" id="PS50056"/>
    </source>
</evidence>
<dbReference type="PROSITE" id="PS00383">
    <property type="entry name" value="TYR_PHOSPHATASE_1"/>
    <property type="match status" value="1"/>
</dbReference>
<sequence length="397" mass="44064">MSSPSITKHGPIITAGPLTKLSLSIPDYPRPDGTSAVTLRPFHDDMTTPLVTQTPTMPPALNPQVHTNTPAEYRFPPSSPPQLDQRRHSGPNKRHSNRSSSQSLDMNVFMANRNDSFDHSTVQPPPAPPFAPGMKGSPLSTPPRLTSPLKLHGISPETPRSLTDALARVSMTTNEDYNDSMLSNTPQSLFTTYKEMIPEELQESNSLDAYPNGPRSVLNNRIFLYSDPLTSKKQIDINEYNLVINVAKECKDMSANYLNPIPGKREYLYLPWLHTSQISKDLAPIMTKIDAFYNMGYKILIHCQCGVSRSACVVVAYYMMKFTLGVNDAYELLKNGTNGNREVCMSVRNGGNIIDGSDRICPNMSLIFELMEFGDSLCHKEVTTSALLFDSPSTMQI</sequence>
<protein>
    <recommendedName>
        <fullName evidence="2">protein-tyrosine-phosphatase</fullName>
        <ecNumber evidence="2">3.1.3.48</ecNumber>
    </recommendedName>
</protein>
<feature type="domain" description="Tyrosine-protein phosphatase" evidence="6">
    <location>
        <begin position="213"/>
        <end position="379"/>
    </location>
</feature>
<evidence type="ECO:0000256" key="5">
    <source>
        <dbReference type="SAM" id="MobiDB-lite"/>
    </source>
</evidence>
<gene>
    <name evidence="8" type="ORF">SPAPADRAFT_61447</name>
</gene>
<dbReference type="GO" id="GO:0008330">
    <property type="term" value="F:protein tyrosine/threonine phosphatase activity"/>
    <property type="evidence" value="ECO:0007669"/>
    <property type="project" value="TreeGrafter"/>
</dbReference>
<dbReference type="InterPro" id="IPR000387">
    <property type="entry name" value="Tyr_Pase_dom"/>
</dbReference>
<dbReference type="Pfam" id="PF00782">
    <property type="entry name" value="DSPc"/>
    <property type="match status" value="1"/>
</dbReference>
<dbReference type="GO" id="GO:0043409">
    <property type="term" value="P:negative regulation of MAPK cascade"/>
    <property type="evidence" value="ECO:0007669"/>
    <property type="project" value="TreeGrafter"/>
</dbReference>
<dbReference type="PROSITE" id="PS50056">
    <property type="entry name" value="TYR_PHOSPHATASE_2"/>
    <property type="match status" value="1"/>
</dbReference>
<evidence type="ECO:0000313" key="8">
    <source>
        <dbReference type="EMBL" id="EGW32366.1"/>
    </source>
</evidence>
<dbReference type="PROSITE" id="PS50054">
    <property type="entry name" value="TYR_PHOSPHATASE_DUAL"/>
    <property type="match status" value="1"/>
</dbReference>
<accession>G3AMV2</accession>
<dbReference type="Gene3D" id="3.90.190.10">
    <property type="entry name" value="Protein tyrosine phosphatase superfamily"/>
    <property type="match status" value="1"/>
</dbReference>
<feature type="region of interest" description="Disordered" evidence="5">
    <location>
        <begin position="24"/>
        <end position="140"/>
    </location>
</feature>
<dbReference type="GO" id="GO:0033550">
    <property type="term" value="F:MAP kinase tyrosine phosphatase activity"/>
    <property type="evidence" value="ECO:0007669"/>
    <property type="project" value="TreeGrafter"/>
</dbReference>
<feature type="compositionally biased region" description="Basic residues" evidence="5">
    <location>
        <begin position="88"/>
        <end position="97"/>
    </location>
</feature>
<proteinExistence type="inferred from homology"/>
<dbReference type="GO" id="GO:0005634">
    <property type="term" value="C:nucleus"/>
    <property type="evidence" value="ECO:0007669"/>
    <property type="project" value="TreeGrafter"/>
</dbReference>
<dbReference type="OrthoDB" id="426001at2759"/>
<dbReference type="EC" id="3.1.3.48" evidence="2"/>
<evidence type="ECO:0000256" key="3">
    <source>
        <dbReference type="ARBA" id="ARBA00022801"/>
    </source>
</evidence>
<dbReference type="STRING" id="619300.G3AMV2"/>
<evidence type="ECO:0000256" key="1">
    <source>
        <dbReference type="ARBA" id="ARBA00008601"/>
    </source>
</evidence>
<keyword evidence="3" id="KW-0378">Hydrolase</keyword>
<dbReference type="InParanoid" id="G3AMV2"/>
<evidence type="ECO:0000256" key="2">
    <source>
        <dbReference type="ARBA" id="ARBA00013064"/>
    </source>
</evidence>
<dbReference type="GeneID" id="18873898"/>
<dbReference type="RefSeq" id="XP_007375642.1">
    <property type="nucleotide sequence ID" value="XM_007375580.1"/>
</dbReference>
<dbReference type="CDD" id="cd14521">
    <property type="entry name" value="DSP_fungal_SDP1-like"/>
    <property type="match status" value="1"/>
</dbReference>
<dbReference type="PANTHER" id="PTHR10159">
    <property type="entry name" value="DUAL SPECIFICITY PROTEIN PHOSPHATASE"/>
    <property type="match status" value="1"/>
</dbReference>
<dbReference type="SUPFAM" id="SSF52799">
    <property type="entry name" value="(Phosphotyrosine protein) phosphatases II"/>
    <property type="match status" value="1"/>
</dbReference>
<evidence type="ECO:0000313" key="9">
    <source>
        <dbReference type="Proteomes" id="UP000000709"/>
    </source>
</evidence>
<comment type="similarity">
    <text evidence="1">Belongs to the protein-tyrosine phosphatase family. Non-receptor class dual specificity subfamily.</text>
</comment>
<dbReference type="EMBL" id="GL996502">
    <property type="protein sequence ID" value="EGW32366.1"/>
    <property type="molecule type" value="Genomic_DNA"/>
</dbReference>
<reference evidence="8 9" key="1">
    <citation type="journal article" date="2011" name="Proc. Natl. Acad. Sci. U.S.A.">
        <title>Comparative genomics of xylose-fermenting fungi for enhanced biofuel production.</title>
        <authorList>
            <person name="Wohlbach D.J."/>
            <person name="Kuo A."/>
            <person name="Sato T.K."/>
            <person name="Potts K.M."/>
            <person name="Salamov A.A."/>
            <person name="LaButti K.M."/>
            <person name="Sun H."/>
            <person name="Clum A."/>
            <person name="Pangilinan J.L."/>
            <person name="Lindquist E.A."/>
            <person name="Lucas S."/>
            <person name="Lapidus A."/>
            <person name="Jin M."/>
            <person name="Gunawan C."/>
            <person name="Balan V."/>
            <person name="Dale B.E."/>
            <person name="Jeffries T.W."/>
            <person name="Zinkel R."/>
            <person name="Barry K.W."/>
            <person name="Grigoriev I.V."/>
            <person name="Gasch A.P."/>
        </authorList>
    </citation>
    <scope>NUCLEOTIDE SEQUENCE [LARGE SCALE GENOMIC DNA]</scope>
    <source>
        <strain evidence="9">NRRL Y-27907 / 11-Y1</strain>
    </source>
</reference>
<dbReference type="GO" id="GO:0005829">
    <property type="term" value="C:cytosol"/>
    <property type="evidence" value="ECO:0007669"/>
    <property type="project" value="TreeGrafter"/>
</dbReference>
<evidence type="ECO:0000259" key="6">
    <source>
        <dbReference type="PROSITE" id="PS50054"/>
    </source>
</evidence>
<organism evidence="9">
    <name type="scientific">Spathaspora passalidarum (strain NRRL Y-27907 / 11-Y1)</name>
    <dbReference type="NCBI Taxonomy" id="619300"/>
    <lineage>
        <taxon>Eukaryota</taxon>
        <taxon>Fungi</taxon>
        <taxon>Dikarya</taxon>
        <taxon>Ascomycota</taxon>
        <taxon>Saccharomycotina</taxon>
        <taxon>Pichiomycetes</taxon>
        <taxon>Debaryomycetaceae</taxon>
        <taxon>Spathaspora</taxon>
    </lineage>
</organism>
<feature type="domain" description="Tyrosine specific protein phosphatases" evidence="7">
    <location>
        <begin position="280"/>
        <end position="335"/>
    </location>
</feature>
<keyword evidence="9" id="KW-1185">Reference proteome</keyword>
<dbReference type="eggNOG" id="KOG1716">
    <property type="taxonomic scope" value="Eukaryota"/>
</dbReference>
<dbReference type="HOGENOM" id="CLU_694774_0_0_1"/>
<dbReference type="InterPro" id="IPR020422">
    <property type="entry name" value="TYR_PHOSPHATASE_DUAL_dom"/>
</dbReference>
<dbReference type="PANTHER" id="PTHR10159:SF519">
    <property type="entry name" value="DUAL SPECIFICITY PROTEIN PHOSPHATASE MPK3"/>
    <property type="match status" value="1"/>
</dbReference>
<name>G3AMV2_SPAPN</name>
<evidence type="ECO:0000256" key="4">
    <source>
        <dbReference type="ARBA" id="ARBA00022912"/>
    </source>
</evidence>
<dbReference type="GO" id="GO:0017017">
    <property type="term" value="F:MAP kinase tyrosine/serine/threonine phosphatase activity"/>
    <property type="evidence" value="ECO:0007669"/>
    <property type="project" value="TreeGrafter"/>
</dbReference>
<dbReference type="Proteomes" id="UP000000709">
    <property type="component" value="Unassembled WGS sequence"/>
</dbReference>
<keyword evidence="4" id="KW-0904">Protein phosphatase</keyword>
<dbReference type="FunCoup" id="G3AMV2">
    <property type="interactions" value="477"/>
</dbReference>